<dbReference type="Proteomes" id="UP000219947">
    <property type="component" value="Unassembled WGS sequence"/>
</dbReference>
<evidence type="ECO:0000256" key="1">
    <source>
        <dbReference type="ARBA" id="ARBA00022679"/>
    </source>
</evidence>
<dbReference type="InterPro" id="IPR004821">
    <property type="entry name" value="Cyt_trans-like"/>
</dbReference>
<sequence length="179" mass="20256">MIIGYAAGAYDLFHYGHLEILRKAKENCDYLIAGVVHDDVLEQTKGRRPVIPIDERAAIVSHIDYVDEVYIETTPDKIETWHQKPFNVFFKGDDWKGTPQGLALEKRFAEVGVSVHYFPYTEHTSSTKLRKVVDLLEAEHDLRVEMRRFAELLGDRAYHEAVVAAKAETPVGAAEAEAS</sequence>
<dbReference type="InterPro" id="IPR014729">
    <property type="entry name" value="Rossmann-like_a/b/a_fold"/>
</dbReference>
<feature type="domain" description="Cytidyltransferase-like" evidence="3">
    <location>
        <begin position="6"/>
        <end position="131"/>
    </location>
</feature>
<dbReference type="EMBL" id="PDEV01000002">
    <property type="protein sequence ID" value="PEN16279.1"/>
    <property type="molecule type" value="Genomic_DNA"/>
</dbReference>
<name>A0A2A8D5S1_9MICC</name>
<comment type="caution">
    <text evidence="4">The sequence shown here is derived from an EMBL/GenBank/DDBJ whole genome shotgun (WGS) entry which is preliminary data.</text>
</comment>
<dbReference type="SUPFAM" id="SSF52374">
    <property type="entry name" value="Nucleotidylyl transferase"/>
    <property type="match status" value="1"/>
</dbReference>
<keyword evidence="1 4" id="KW-0808">Transferase</keyword>
<reference evidence="4" key="1">
    <citation type="submission" date="2017-10" db="EMBL/GenBank/DDBJ databases">
        <title>Kefir isolates.</title>
        <authorList>
            <person name="Kim Y."/>
            <person name="Blasche S."/>
        </authorList>
    </citation>
    <scope>NUCLEOTIDE SEQUENCE [LARGE SCALE GENOMIC DNA]</scope>
    <source>
        <strain evidence="4">OG2-2</strain>
    </source>
</reference>
<dbReference type="NCBIfam" id="TIGR00125">
    <property type="entry name" value="cyt_tran_rel"/>
    <property type="match status" value="1"/>
</dbReference>
<dbReference type="GO" id="GO:0016779">
    <property type="term" value="F:nucleotidyltransferase activity"/>
    <property type="evidence" value="ECO:0007669"/>
    <property type="project" value="UniProtKB-KW"/>
</dbReference>
<dbReference type="RefSeq" id="WP_048755149.1">
    <property type="nucleotide sequence ID" value="NZ_CAKARO010000100.1"/>
</dbReference>
<evidence type="ECO:0000313" key="4">
    <source>
        <dbReference type="EMBL" id="PEN16279.1"/>
    </source>
</evidence>
<dbReference type="InterPro" id="IPR050385">
    <property type="entry name" value="Archaeal_FAD_synthase"/>
</dbReference>
<dbReference type="Pfam" id="PF01467">
    <property type="entry name" value="CTP_transf_like"/>
    <property type="match status" value="1"/>
</dbReference>
<evidence type="ECO:0000313" key="5">
    <source>
        <dbReference type="Proteomes" id="UP000219947"/>
    </source>
</evidence>
<accession>A0A2A8D5S1</accession>
<dbReference type="Gene3D" id="3.40.50.620">
    <property type="entry name" value="HUPs"/>
    <property type="match status" value="1"/>
</dbReference>
<protein>
    <submittedName>
        <fullName evidence="4">Cytidyltransferase</fullName>
    </submittedName>
</protein>
<proteinExistence type="predicted"/>
<evidence type="ECO:0000256" key="2">
    <source>
        <dbReference type="ARBA" id="ARBA00022695"/>
    </source>
</evidence>
<evidence type="ECO:0000259" key="3">
    <source>
        <dbReference type="Pfam" id="PF01467"/>
    </source>
</evidence>
<dbReference type="AlphaFoldDB" id="A0A2A8D5S1"/>
<organism evidence="4 5">
    <name type="scientific">Rothia dentocariosa</name>
    <dbReference type="NCBI Taxonomy" id="2047"/>
    <lineage>
        <taxon>Bacteria</taxon>
        <taxon>Bacillati</taxon>
        <taxon>Actinomycetota</taxon>
        <taxon>Actinomycetes</taxon>
        <taxon>Micrococcales</taxon>
        <taxon>Micrococcaceae</taxon>
        <taxon>Rothia</taxon>
    </lineage>
</organism>
<gene>
    <name evidence="4" type="ORF">CRM92_06255</name>
</gene>
<dbReference type="PANTHER" id="PTHR43793:SF1">
    <property type="entry name" value="FAD SYNTHASE"/>
    <property type="match status" value="1"/>
</dbReference>
<keyword evidence="5" id="KW-1185">Reference proteome</keyword>
<keyword evidence="2" id="KW-0548">Nucleotidyltransferase</keyword>
<dbReference type="PANTHER" id="PTHR43793">
    <property type="entry name" value="FAD SYNTHASE"/>
    <property type="match status" value="1"/>
</dbReference>